<organism evidence="1 2">
    <name type="scientific">Leishmania enriettii</name>
    <dbReference type="NCBI Taxonomy" id="5663"/>
    <lineage>
        <taxon>Eukaryota</taxon>
        <taxon>Discoba</taxon>
        <taxon>Euglenozoa</taxon>
        <taxon>Kinetoplastea</taxon>
        <taxon>Metakinetoplastina</taxon>
        <taxon>Trypanosomatida</taxon>
        <taxon>Trypanosomatidae</taxon>
        <taxon>Leishmaniinae</taxon>
        <taxon>Leishmania</taxon>
    </lineage>
</organism>
<gene>
    <name evidence="1" type="ORF">CUR178_06079</name>
</gene>
<sequence length="117" mass="12900">MRLSLGNRMRLAGFAGAALLHADQASLVQPQSVGNLYVEYFILGLEVSVEGVSRLLILAGARLCRGCRSAERYEDTYGNTDCWVVKMLTAERARDHMLFLSGKSPATQAALQRRLRA</sequence>
<evidence type="ECO:0000313" key="1">
    <source>
        <dbReference type="EMBL" id="KAG5482220.1"/>
    </source>
</evidence>
<name>A0A836HDP0_LEIEN</name>
<dbReference type="GeneID" id="94173264"/>
<dbReference type="AlphaFoldDB" id="A0A836HDP0"/>
<dbReference type="RefSeq" id="XP_067694082.1">
    <property type="nucleotide sequence ID" value="XM_067837754.1"/>
</dbReference>
<comment type="caution">
    <text evidence="1">The sequence shown here is derived from an EMBL/GenBank/DDBJ whole genome shotgun (WGS) entry which is preliminary data.</text>
</comment>
<reference evidence="1 2" key="1">
    <citation type="submission" date="2021-02" db="EMBL/GenBank/DDBJ databases">
        <title>Leishmania (Mundinia) enrietti genome sequencing and assembly.</title>
        <authorList>
            <person name="Almutairi H."/>
            <person name="Gatherer D."/>
        </authorList>
    </citation>
    <scope>NUCLEOTIDE SEQUENCE [LARGE SCALE GENOMIC DNA]</scope>
    <source>
        <strain evidence="1">CUR178</strain>
    </source>
</reference>
<keyword evidence="2" id="KW-1185">Reference proteome</keyword>
<dbReference type="OrthoDB" id="10370268at2759"/>
<dbReference type="KEGG" id="lenr:94173264"/>
<proteinExistence type="predicted"/>
<dbReference type="Proteomes" id="UP000674179">
    <property type="component" value="Chromosome 17"/>
</dbReference>
<evidence type="ECO:0000313" key="2">
    <source>
        <dbReference type="Proteomes" id="UP000674179"/>
    </source>
</evidence>
<protein>
    <submittedName>
        <fullName evidence="1">Uncharacterized protein</fullName>
    </submittedName>
</protein>
<accession>A0A836HDP0</accession>
<dbReference type="EMBL" id="JAFHKP010000017">
    <property type="protein sequence ID" value="KAG5482220.1"/>
    <property type="molecule type" value="Genomic_DNA"/>
</dbReference>